<keyword evidence="9" id="KW-1185">Reference proteome</keyword>
<dbReference type="InterPro" id="IPR036291">
    <property type="entry name" value="NAD(P)-bd_dom_sf"/>
</dbReference>
<evidence type="ECO:0000259" key="7">
    <source>
        <dbReference type="Pfam" id="PF08240"/>
    </source>
</evidence>
<protein>
    <submittedName>
        <fullName evidence="8">Aryl-alcohol dehydrogenase</fullName>
    </submittedName>
</protein>
<dbReference type="PROSITE" id="PS00059">
    <property type="entry name" value="ADH_ZINC"/>
    <property type="match status" value="1"/>
</dbReference>
<dbReference type="Gene3D" id="3.40.50.720">
    <property type="entry name" value="NAD(P)-binding Rossmann-like Domain"/>
    <property type="match status" value="1"/>
</dbReference>
<keyword evidence="1 5" id="KW-0479">Metal-binding</keyword>
<dbReference type="Gene3D" id="3.90.180.10">
    <property type="entry name" value="Medium-chain alcohol dehydrogenases, catalytic domain"/>
    <property type="match status" value="1"/>
</dbReference>
<accession>A0A1H9BF83</accession>
<dbReference type="Pfam" id="PF00107">
    <property type="entry name" value="ADH_zinc_N"/>
    <property type="match status" value="1"/>
</dbReference>
<proteinExistence type="inferred from homology"/>
<evidence type="ECO:0000259" key="6">
    <source>
        <dbReference type="Pfam" id="PF00107"/>
    </source>
</evidence>
<dbReference type="Proteomes" id="UP000199233">
    <property type="component" value="Unassembled WGS sequence"/>
</dbReference>
<dbReference type="GO" id="GO:0005829">
    <property type="term" value="C:cytosol"/>
    <property type="evidence" value="ECO:0007669"/>
    <property type="project" value="TreeGrafter"/>
</dbReference>
<name>A0A1H9BF83_9GAMM</name>
<reference evidence="8 9" key="1">
    <citation type="submission" date="2016-10" db="EMBL/GenBank/DDBJ databases">
        <authorList>
            <person name="de Groot N.N."/>
        </authorList>
    </citation>
    <scope>NUCLEOTIDE SEQUENCE [LARGE SCALE GENOMIC DNA]</scope>
    <source>
        <strain evidence="8 9">DSM 25927</strain>
    </source>
</reference>
<dbReference type="InterPro" id="IPR013154">
    <property type="entry name" value="ADH-like_N"/>
</dbReference>
<dbReference type="GO" id="GO:0046294">
    <property type="term" value="P:formaldehyde catabolic process"/>
    <property type="evidence" value="ECO:0007669"/>
    <property type="project" value="TreeGrafter"/>
</dbReference>
<sequence length="373" mass="38489">MNSSEASIRASAAVLRQVGGPFLIESVEVAAPRADEVRVRIVAVGMCHTDLVARDGFPVPMPIVLGHEGAGIVESVGSAVQDLVPGDHVVLSFNSCSACPSCAAQTPAYCYDFLAHNFSGVRPGDGSSPLSQAGATVHGNFFGQSSFGSYAIANRRNTVKVDAGLPLDLLGPLGCGIQTGAGAVVNSLGLKKGESLAIFGGGAVGLSALLGARAVEAGTVIVVEPNESRRLLALELGATHVVDPKSESDVLAKIKALAGGGVRHALDTTGIPAVVATAVETMLPNGMLGLIAVPPPDAMLPANMMSMLVRGVGVKYITEGDADPQTFIPRMLSWYQQNRFPFDRLITRFPFAQINEAAKASESGAAIKPVLIL</sequence>
<keyword evidence="3" id="KW-0560">Oxidoreductase</keyword>
<evidence type="ECO:0000256" key="2">
    <source>
        <dbReference type="ARBA" id="ARBA00022833"/>
    </source>
</evidence>
<dbReference type="Pfam" id="PF08240">
    <property type="entry name" value="ADH_N"/>
    <property type="match status" value="1"/>
</dbReference>
<comment type="similarity">
    <text evidence="5">Belongs to the zinc-containing alcohol dehydrogenase family.</text>
</comment>
<evidence type="ECO:0000313" key="8">
    <source>
        <dbReference type="EMBL" id="SEP87391.1"/>
    </source>
</evidence>
<evidence type="ECO:0000256" key="5">
    <source>
        <dbReference type="RuleBase" id="RU361277"/>
    </source>
</evidence>
<dbReference type="SUPFAM" id="SSF51735">
    <property type="entry name" value="NAD(P)-binding Rossmann-fold domains"/>
    <property type="match status" value="1"/>
</dbReference>
<dbReference type="GO" id="GO:0051903">
    <property type="term" value="F:S-(hydroxymethyl)glutathione dehydrogenase [NAD(P)+] activity"/>
    <property type="evidence" value="ECO:0007669"/>
    <property type="project" value="TreeGrafter"/>
</dbReference>
<dbReference type="InterPro" id="IPR011032">
    <property type="entry name" value="GroES-like_sf"/>
</dbReference>
<evidence type="ECO:0000256" key="3">
    <source>
        <dbReference type="ARBA" id="ARBA00023002"/>
    </source>
</evidence>
<dbReference type="GO" id="GO:0008270">
    <property type="term" value="F:zinc ion binding"/>
    <property type="evidence" value="ECO:0007669"/>
    <property type="project" value="InterPro"/>
</dbReference>
<comment type="cofactor">
    <cofactor evidence="5">
        <name>Zn(2+)</name>
        <dbReference type="ChEBI" id="CHEBI:29105"/>
    </cofactor>
</comment>
<dbReference type="CDD" id="cd08278">
    <property type="entry name" value="benzyl_alcohol_DH"/>
    <property type="match status" value="1"/>
</dbReference>
<dbReference type="STRING" id="489703.SAMN04488038_10263"/>
<dbReference type="OrthoDB" id="9771084at2"/>
<keyword evidence="2 5" id="KW-0862">Zinc</keyword>
<dbReference type="RefSeq" id="WP_093281838.1">
    <property type="nucleotide sequence ID" value="NZ_FOFS01000002.1"/>
</dbReference>
<feature type="domain" description="Alcohol dehydrogenase-like N-terminal" evidence="7">
    <location>
        <begin position="34"/>
        <end position="160"/>
    </location>
</feature>
<evidence type="ECO:0000256" key="4">
    <source>
        <dbReference type="ARBA" id="ARBA00023027"/>
    </source>
</evidence>
<organism evidence="8 9">
    <name type="scientific">Solimonas aquatica</name>
    <dbReference type="NCBI Taxonomy" id="489703"/>
    <lineage>
        <taxon>Bacteria</taxon>
        <taxon>Pseudomonadati</taxon>
        <taxon>Pseudomonadota</taxon>
        <taxon>Gammaproteobacteria</taxon>
        <taxon>Nevskiales</taxon>
        <taxon>Nevskiaceae</taxon>
        <taxon>Solimonas</taxon>
    </lineage>
</organism>
<dbReference type="InterPro" id="IPR013149">
    <property type="entry name" value="ADH-like_C"/>
</dbReference>
<dbReference type="PANTHER" id="PTHR43880:SF12">
    <property type="entry name" value="ALCOHOL DEHYDROGENASE CLASS-3"/>
    <property type="match status" value="1"/>
</dbReference>
<dbReference type="EMBL" id="FOFS01000002">
    <property type="protein sequence ID" value="SEP87391.1"/>
    <property type="molecule type" value="Genomic_DNA"/>
</dbReference>
<feature type="domain" description="Alcohol dehydrogenase-like C-terminal" evidence="6">
    <location>
        <begin position="203"/>
        <end position="332"/>
    </location>
</feature>
<dbReference type="InterPro" id="IPR002328">
    <property type="entry name" value="ADH_Zn_CS"/>
</dbReference>
<gene>
    <name evidence="8" type="ORF">SAMN04488038_10263</name>
</gene>
<evidence type="ECO:0000313" key="9">
    <source>
        <dbReference type="Proteomes" id="UP000199233"/>
    </source>
</evidence>
<evidence type="ECO:0000256" key="1">
    <source>
        <dbReference type="ARBA" id="ARBA00022723"/>
    </source>
</evidence>
<keyword evidence="4" id="KW-0520">NAD</keyword>
<dbReference type="AlphaFoldDB" id="A0A1H9BF83"/>
<dbReference type="SUPFAM" id="SSF50129">
    <property type="entry name" value="GroES-like"/>
    <property type="match status" value="1"/>
</dbReference>
<dbReference type="PANTHER" id="PTHR43880">
    <property type="entry name" value="ALCOHOL DEHYDROGENASE"/>
    <property type="match status" value="1"/>
</dbReference>